<dbReference type="Pfam" id="PF14223">
    <property type="entry name" value="Retrotran_gag_2"/>
    <property type="match status" value="1"/>
</dbReference>
<dbReference type="Proteomes" id="UP000467840">
    <property type="component" value="Chromosome 14"/>
</dbReference>
<dbReference type="SUPFAM" id="SSF47699">
    <property type="entry name" value="Bifunctional inhibitor/lipid-transfer protein/seed storage 2S albumin"/>
    <property type="match status" value="1"/>
</dbReference>
<feature type="domain" description="Bifunctional inhibitor/plant lipid transfer protein/seed storage helical" evidence="1">
    <location>
        <begin position="194"/>
        <end position="288"/>
    </location>
</feature>
<gene>
    <name evidence="2" type="ORF">GH714_028100</name>
</gene>
<dbReference type="EMBL" id="JAAGAX010000006">
    <property type="protein sequence ID" value="KAF2312115.1"/>
    <property type="molecule type" value="Genomic_DNA"/>
</dbReference>
<dbReference type="InterPro" id="IPR036312">
    <property type="entry name" value="Bifun_inhib/LTP/seed_sf"/>
</dbReference>
<accession>A0A6A6MHX8</accession>
<name>A0A6A6MHX8_HEVBR</name>
<keyword evidence="3" id="KW-1185">Reference proteome</keyword>
<proteinExistence type="predicted"/>
<dbReference type="InterPro" id="IPR016140">
    <property type="entry name" value="Bifunc_inhib/LTP/seed_store"/>
</dbReference>
<organism evidence="2 3">
    <name type="scientific">Hevea brasiliensis</name>
    <name type="common">Para rubber tree</name>
    <name type="synonym">Siphonia brasiliensis</name>
    <dbReference type="NCBI Taxonomy" id="3981"/>
    <lineage>
        <taxon>Eukaryota</taxon>
        <taxon>Viridiplantae</taxon>
        <taxon>Streptophyta</taxon>
        <taxon>Embryophyta</taxon>
        <taxon>Tracheophyta</taxon>
        <taxon>Spermatophyta</taxon>
        <taxon>Magnoliopsida</taxon>
        <taxon>eudicotyledons</taxon>
        <taxon>Gunneridae</taxon>
        <taxon>Pentapetalae</taxon>
        <taxon>rosids</taxon>
        <taxon>fabids</taxon>
        <taxon>Malpighiales</taxon>
        <taxon>Euphorbiaceae</taxon>
        <taxon>Crotonoideae</taxon>
        <taxon>Micrandreae</taxon>
        <taxon>Hevea</taxon>
    </lineage>
</organism>
<dbReference type="Pfam" id="PF14368">
    <property type="entry name" value="LTP_2"/>
    <property type="match status" value="1"/>
</dbReference>
<dbReference type="CDD" id="cd04660">
    <property type="entry name" value="nsLTP_like"/>
    <property type="match status" value="1"/>
</dbReference>
<comment type="caution">
    <text evidence="2">The sequence shown here is derived from an EMBL/GenBank/DDBJ whole genome shotgun (WGS) entry which is preliminary data.</text>
</comment>
<sequence length="296" mass="32628">MDSETPFTALAPPVFNGDNYHVWAVRMEAHLEANDLWEAVEEDYEVLPLPDNPTLAQLRNHKERKARKSKARASLFAAVSPAIFTRIMTMKSAFEIWNFLKNEYEGDERIKGMQVLNLVREFEMQKMKESETIKEYADKLLSIVNKAFSTPISVSQPQGQGNHAMYGATQGSLRPQGEIQDMASSRSRLSWVALAVLVVAGILISGEQASAISCQKDVIGLATKCKDFVEKEGPIVKPSKDCCAVVKKANVPCACSLVTKQIEDLISMEKVFYVAKTCGKKVSPGTKCGSYTVPGA</sequence>
<dbReference type="InterPro" id="IPR044741">
    <property type="entry name" value="NsLTP-like"/>
</dbReference>
<dbReference type="Gene3D" id="1.10.110.10">
    <property type="entry name" value="Plant lipid-transfer and hydrophobic proteins"/>
    <property type="match status" value="1"/>
</dbReference>
<reference evidence="2 3" key="1">
    <citation type="journal article" date="2020" name="Mol. Plant">
        <title>The Chromosome-Based Rubber Tree Genome Provides New Insights into Spurge Genome Evolution and Rubber Biosynthesis.</title>
        <authorList>
            <person name="Liu J."/>
            <person name="Shi C."/>
            <person name="Shi C.C."/>
            <person name="Li W."/>
            <person name="Zhang Q.J."/>
            <person name="Zhang Y."/>
            <person name="Li K."/>
            <person name="Lu H.F."/>
            <person name="Shi C."/>
            <person name="Zhu S.T."/>
            <person name="Xiao Z.Y."/>
            <person name="Nan H."/>
            <person name="Yue Y."/>
            <person name="Zhu X.G."/>
            <person name="Wu Y."/>
            <person name="Hong X.N."/>
            <person name="Fan G.Y."/>
            <person name="Tong Y."/>
            <person name="Zhang D."/>
            <person name="Mao C.L."/>
            <person name="Liu Y.L."/>
            <person name="Hao S.J."/>
            <person name="Liu W.Q."/>
            <person name="Lv M.Q."/>
            <person name="Zhang H.B."/>
            <person name="Liu Y."/>
            <person name="Hu-Tang G.R."/>
            <person name="Wang J.P."/>
            <person name="Wang J.H."/>
            <person name="Sun Y.H."/>
            <person name="Ni S.B."/>
            <person name="Chen W.B."/>
            <person name="Zhang X.C."/>
            <person name="Jiao Y.N."/>
            <person name="Eichler E.E."/>
            <person name="Li G.H."/>
            <person name="Liu X."/>
            <person name="Gao L.Z."/>
        </authorList>
    </citation>
    <scope>NUCLEOTIDE SEQUENCE [LARGE SCALE GENOMIC DNA]</scope>
    <source>
        <strain evidence="3">cv. GT1</strain>
        <tissue evidence="2">Leaf</tissue>
    </source>
</reference>
<dbReference type="PANTHER" id="PTHR35317:SF11">
    <property type="entry name" value="CCHC-TYPE DOMAIN-CONTAINING PROTEIN"/>
    <property type="match status" value="1"/>
</dbReference>
<evidence type="ECO:0000313" key="2">
    <source>
        <dbReference type="EMBL" id="KAF2312115.1"/>
    </source>
</evidence>
<evidence type="ECO:0000313" key="3">
    <source>
        <dbReference type="Proteomes" id="UP000467840"/>
    </source>
</evidence>
<dbReference type="PANTHER" id="PTHR35317">
    <property type="entry name" value="OS04G0629600 PROTEIN"/>
    <property type="match status" value="1"/>
</dbReference>
<evidence type="ECO:0000259" key="1">
    <source>
        <dbReference type="Pfam" id="PF14368"/>
    </source>
</evidence>
<dbReference type="AlphaFoldDB" id="A0A6A6MHX8"/>
<protein>
    <recommendedName>
        <fullName evidence="1">Bifunctional inhibitor/plant lipid transfer protein/seed storage helical domain-containing protein</fullName>
    </recommendedName>
</protein>